<feature type="region of interest" description="Disordered" evidence="1">
    <location>
        <begin position="63"/>
        <end position="108"/>
    </location>
</feature>
<feature type="region of interest" description="Disordered" evidence="1">
    <location>
        <begin position="124"/>
        <end position="169"/>
    </location>
</feature>
<feature type="region of interest" description="Disordered" evidence="1">
    <location>
        <begin position="398"/>
        <end position="426"/>
    </location>
</feature>
<keyword evidence="2" id="KW-0472">Membrane</keyword>
<feature type="transmembrane region" description="Helical" evidence="2">
    <location>
        <begin position="12"/>
        <end position="33"/>
    </location>
</feature>
<accession>A0A2T2PA10</accession>
<dbReference type="EMBL" id="KZ678128">
    <property type="protein sequence ID" value="PSN74487.1"/>
    <property type="molecule type" value="Genomic_DNA"/>
</dbReference>
<reference evidence="3 4" key="1">
    <citation type="journal article" date="2018" name="Front. Microbiol.">
        <title>Genome-Wide Analysis of Corynespora cassiicola Leaf Fall Disease Putative Effectors.</title>
        <authorList>
            <person name="Lopez D."/>
            <person name="Ribeiro S."/>
            <person name="Label P."/>
            <person name="Fumanal B."/>
            <person name="Venisse J.S."/>
            <person name="Kohler A."/>
            <person name="de Oliveira R.R."/>
            <person name="Labutti K."/>
            <person name="Lipzen A."/>
            <person name="Lail K."/>
            <person name="Bauer D."/>
            <person name="Ohm R.A."/>
            <person name="Barry K.W."/>
            <person name="Spatafora J."/>
            <person name="Grigoriev I.V."/>
            <person name="Martin F.M."/>
            <person name="Pujade-Renaud V."/>
        </authorList>
    </citation>
    <scope>NUCLEOTIDE SEQUENCE [LARGE SCALE GENOMIC DNA]</scope>
    <source>
        <strain evidence="3 4">Philippines</strain>
    </source>
</reference>
<sequence length="474" mass="52381">MDHQVAYLPVAYKIFVLGVTLMLLAWTILTWCVNFPPHTWHWRWNWRWWWWCRHPQSHLPSGPLADRHRGSSKRNDDHHPDHDKSPAKPHKTRKKQTKHSEGPRRWLAPKPGSWLLEWASGKWHRDEGKPIDKPSKYASPPGRPTTSMATTTNSRGGGEPENDAGLANGNAPEWVTISLAGAKGQWDEEEYFHHNQHDHNQHHRKDDDDDDDEGVRTRDSNVRDDAAVLPDAWPLPVPASRPRSPAPPPAAVMSAVGSSRTQAIATGFHTPGPGSAIRHLARQTPVRPPSPENPYIPPVSMRPRTSEEWVLDREAFFSPKAAPPRVPSPAPSTLAPTPTPAQGQAPAPAPNSYARSSRHSQAAQSLFVGSTAENPLTFIARPYDAYTYDVEALDATSSSHRSTSAASGSKNNLASTLAAGSQHRREHSAGSWLDLVDDAVTWGAAKFAEFTDDDGDDTELLPISNPMMMKGKSD</sequence>
<protein>
    <submittedName>
        <fullName evidence="3">Uncharacterized protein</fullName>
    </submittedName>
</protein>
<feature type="compositionally biased region" description="Polar residues" evidence="1">
    <location>
        <begin position="410"/>
        <end position="419"/>
    </location>
</feature>
<feature type="compositionally biased region" description="Low complexity" evidence="1">
    <location>
        <begin position="398"/>
        <end position="409"/>
    </location>
</feature>
<feature type="region of interest" description="Disordered" evidence="1">
    <location>
        <begin position="319"/>
        <end position="358"/>
    </location>
</feature>
<dbReference type="AlphaFoldDB" id="A0A2T2PA10"/>
<feature type="compositionally biased region" description="Pro residues" evidence="1">
    <location>
        <begin position="321"/>
        <end position="330"/>
    </location>
</feature>
<feature type="compositionally biased region" description="Basic and acidic residues" evidence="1">
    <location>
        <begin position="124"/>
        <end position="135"/>
    </location>
</feature>
<evidence type="ECO:0000256" key="2">
    <source>
        <dbReference type="SAM" id="Phobius"/>
    </source>
</evidence>
<feature type="compositionally biased region" description="Polar residues" evidence="1">
    <location>
        <begin position="144"/>
        <end position="154"/>
    </location>
</feature>
<feature type="compositionally biased region" description="Basic and acidic residues" evidence="1">
    <location>
        <begin position="214"/>
        <end position="226"/>
    </location>
</feature>
<proteinExistence type="predicted"/>
<feature type="region of interest" description="Disordered" evidence="1">
    <location>
        <begin position="455"/>
        <end position="474"/>
    </location>
</feature>
<evidence type="ECO:0000313" key="3">
    <source>
        <dbReference type="EMBL" id="PSN74487.1"/>
    </source>
</evidence>
<keyword evidence="2" id="KW-1133">Transmembrane helix</keyword>
<feature type="compositionally biased region" description="Low complexity" evidence="1">
    <location>
        <begin position="331"/>
        <end position="358"/>
    </location>
</feature>
<gene>
    <name evidence="3" type="ORF">BS50DRAFT_567327</name>
</gene>
<feature type="compositionally biased region" description="Basic and acidic residues" evidence="1">
    <location>
        <begin position="65"/>
        <end position="86"/>
    </location>
</feature>
<name>A0A2T2PA10_CORCC</name>
<evidence type="ECO:0000256" key="1">
    <source>
        <dbReference type="SAM" id="MobiDB-lite"/>
    </source>
</evidence>
<feature type="compositionally biased region" description="Basic residues" evidence="1">
    <location>
        <begin position="87"/>
        <end position="97"/>
    </location>
</feature>
<dbReference type="Proteomes" id="UP000240883">
    <property type="component" value="Unassembled WGS sequence"/>
</dbReference>
<organism evidence="3 4">
    <name type="scientific">Corynespora cassiicola Philippines</name>
    <dbReference type="NCBI Taxonomy" id="1448308"/>
    <lineage>
        <taxon>Eukaryota</taxon>
        <taxon>Fungi</taxon>
        <taxon>Dikarya</taxon>
        <taxon>Ascomycota</taxon>
        <taxon>Pezizomycotina</taxon>
        <taxon>Dothideomycetes</taxon>
        <taxon>Pleosporomycetidae</taxon>
        <taxon>Pleosporales</taxon>
        <taxon>Corynesporascaceae</taxon>
        <taxon>Corynespora</taxon>
    </lineage>
</organism>
<keyword evidence="4" id="KW-1185">Reference proteome</keyword>
<keyword evidence="2" id="KW-0812">Transmembrane</keyword>
<feature type="compositionally biased region" description="Pro residues" evidence="1">
    <location>
        <begin position="233"/>
        <end position="250"/>
    </location>
</feature>
<feature type="region of interest" description="Disordered" evidence="1">
    <location>
        <begin position="195"/>
        <end position="253"/>
    </location>
</feature>
<evidence type="ECO:0000313" key="4">
    <source>
        <dbReference type="Proteomes" id="UP000240883"/>
    </source>
</evidence>